<sequence>MSDFLARFAPVITAASEAEIREDPTLSGRLVIGSAGDLTVSYAPFEHVVPTARIVIVGITPGAEQARNALLEVRRALVAGASHPDALARAKVFASFSGPMRNALIAMLDHIGVHRSLGISSTGSLWSTHAQLVHFTSALRFPVFRAGENYRGNPSMLRTPLLRAQLDEGLAQEASVLAHAIWVPCGPKAADAVNEMVRRGHLVPERVLDGMPHPSGANAERIAYFLGRSSRDGLSVKTDPVRIDAARETITARMARLVYEAPEVPGSA</sequence>
<dbReference type="RefSeq" id="WP_207180792.1">
    <property type="nucleotide sequence ID" value="NZ_AP024145.1"/>
</dbReference>
<dbReference type="EMBL" id="AP024145">
    <property type="protein sequence ID" value="BCM81591.1"/>
    <property type="molecule type" value="Genomic_DNA"/>
</dbReference>
<evidence type="ECO:0008006" key="3">
    <source>
        <dbReference type="Google" id="ProtNLM"/>
    </source>
</evidence>
<dbReference type="KEGG" id="mind:mvi_00520"/>
<reference evidence="1" key="1">
    <citation type="submission" date="2020-11" db="EMBL/GenBank/DDBJ databases">
        <title>Complete genome sequence of a novel pathogenic Methylobacterium strain isolated from rice in Vietnam.</title>
        <authorList>
            <person name="Lai K."/>
            <person name="Okazaki S."/>
            <person name="Higashi K."/>
            <person name="Mori H."/>
            <person name="Toyoda A."/>
            <person name="Kurokawa K."/>
        </authorList>
    </citation>
    <scope>NUCLEOTIDE SEQUENCE</scope>
    <source>
        <strain evidence="1">VL1</strain>
    </source>
</reference>
<dbReference type="Proteomes" id="UP000663508">
    <property type="component" value="Chromosome"/>
</dbReference>
<evidence type="ECO:0000313" key="2">
    <source>
        <dbReference type="Proteomes" id="UP000663508"/>
    </source>
</evidence>
<name>A0A8H9C312_9HYPH</name>
<evidence type="ECO:0000313" key="1">
    <source>
        <dbReference type="EMBL" id="BCM81591.1"/>
    </source>
</evidence>
<accession>A0A8H9C312</accession>
<organism evidence="1 2">
    <name type="scientific">Methylobacterium indicum</name>
    <dbReference type="NCBI Taxonomy" id="1775910"/>
    <lineage>
        <taxon>Bacteria</taxon>
        <taxon>Pseudomonadati</taxon>
        <taxon>Pseudomonadota</taxon>
        <taxon>Alphaproteobacteria</taxon>
        <taxon>Hyphomicrobiales</taxon>
        <taxon>Methylobacteriaceae</taxon>
        <taxon>Methylobacterium</taxon>
    </lineage>
</organism>
<proteinExistence type="predicted"/>
<protein>
    <recommendedName>
        <fullName evidence="3">Uracil-DNA glycosylase-like domain-containing protein</fullName>
    </recommendedName>
</protein>
<gene>
    <name evidence="1" type="primary">yoxB</name>
    <name evidence="1" type="ORF">mvi_00520</name>
</gene>
<dbReference type="AlphaFoldDB" id="A0A8H9C312"/>